<gene>
    <name evidence="2" type="ORF">HMPREF0501_01123</name>
</gene>
<evidence type="ECO:0000313" key="2">
    <source>
        <dbReference type="EMBL" id="EEU30118.1"/>
    </source>
</evidence>
<feature type="domain" description="Helix-turn-helix" evidence="1">
    <location>
        <begin position="4"/>
        <end position="53"/>
    </location>
</feature>
<organism evidence="2 3">
    <name type="scientific">Limosilactobacillus coleohominis 101-4-CHN</name>
    <dbReference type="NCBI Taxonomy" id="575594"/>
    <lineage>
        <taxon>Bacteria</taxon>
        <taxon>Bacillati</taxon>
        <taxon>Bacillota</taxon>
        <taxon>Bacilli</taxon>
        <taxon>Lactobacillales</taxon>
        <taxon>Lactobacillaceae</taxon>
        <taxon>Limosilactobacillus</taxon>
    </lineage>
</organism>
<dbReference type="InterPro" id="IPR041657">
    <property type="entry name" value="HTH_17"/>
</dbReference>
<keyword evidence="3" id="KW-1185">Reference proteome</keyword>
<evidence type="ECO:0000259" key="1">
    <source>
        <dbReference type="Pfam" id="PF12728"/>
    </source>
</evidence>
<proteinExistence type="predicted"/>
<protein>
    <submittedName>
        <fullName evidence="2">DNA binding domain, excisionase family</fullName>
    </submittedName>
</protein>
<dbReference type="Pfam" id="PF12728">
    <property type="entry name" value="HTH_17"/>
    <property type="match status" value="1"/>
</dbReference>
<dbReference type="InterPro" id="IPR009061">
    <property type="entry name" value="DNA-bd_dom_put_sf"/>
</dbReference>
<name>C7XW58_9LACO</name>
<evidence type="ECO:0000313" key="3">
    <source>
        <dbReference type="Proteomes" id="UP000003987"/>
    </source>
</evidence>
<accession>C7XW58</accession>
<dbReference type="SUPFAM" id="SSF46955">
    <property type="entry name" value="Putative DNA-binding domain"/>
    <property type="match status" value="1"/>
</dbReference>
<dbReference type="EMBL" id="GG698804">
    <property type="protein sequence ID" value="EEU30118.1"/>
    <property type="molecule type" value="Genomic_DNA"/>
</dbReference>
<dbReference type="HOGENOM" id="CLU_200432_0_0_9"/>
<dbReference type="STRING" id="575594.HMPREF0501_01123"/>
<reference evidence="2 3" key="1">
    <citation type="submission" date="2009-06" db="EMBL/GenBank/DDBJ databases">
        <title>The Genome Sequence of Lactobacillus coleohominis strain 101-4-CHN.</title>
        <authorList>
            <consortium name="The Broad Institute Genome Sequencing Platform"/>
            <person name="Ward D."/>
            <person name="Young S.K."/>
            <person name="Zeng Q."/>
            <person name="Koehrsen M."/>
            <person name="Alvarado L."/>
            <person name="Berlin A."/>
            <person name="Borenstein D."/>
            <person name="Chen Z."/>
            <person name="Engels R."/>
            <person name="Freedman E."/>
            <person name="Gellesch M."/>
            <person name="Goldberg J."/>
            <person name="Griggs A."/>
            <person name="Gujja S."/>
            <person name="Heiman D."/>
            <person name="Hepburn T."/>
            <person name="Howarth C."/>
            <person name="Jen D."/>
            <person name="Larson L."/>
            <person name="Lewis B."/>
            <person name="Mehta T."/>
            <person name="Park D."/>
            <person name="Pearson M."/>
            <person name="Roberts A."/>
            <person name="Saif S."/>
            <person name="Shea T."/>
            <person name="Shenoy N."/>
            <person name="Sisk P."/>
            <person name="Stolte C."/>
            <person name="Sykes S."/>
            <person name="Walk T."/>
            <person name="White J."/>
            <person name="Yandava C."/>
            <person name="Liu Y."/>
            <person name="Xu Q."/>
            <person name="Lander E."/>
            <person name="Nusbaum C."/>
            <person name="Galagan J."/>
            <person name="Birren B."/>
        </authorList>
    </citation>
    <scope>NUCLEOTIDE SEQUENCE [LARGE SCALE GENOMIC DNA]</scope>
    <source>
        <strain evidence="2 3">101-4-CHN</strain>
    </source>
</reference>
<sequence>MTEYLSYKEAMQYMGFKTQDTLRTYIKQGLPTVKVGKSKRISKSAIDKFMQDHTVVATQDK</sequence>
<dbReference type="eggNOG" id="ENOG5030AQY">
    <property type="taxonomic scope" value="Bacteria"/>
</dbReference>
<dbReference type="Proteomes" id="UP000003987">
    <property type="component" value="Unassembled WGS sequence"/>
</dbReference>
<dbReference type="OrthoDB" id="2319305at2"/>
<dbReference type="RefSeq" id="WP_006916979.1">
    <property type="nucleotide sequence ID" value="NZ_GG698804.1"/>
</dbReference>
<dbReference type="AlphaFoldDB" id="C7XW58"/>